<reference evidence="1 2" key="1">
    <citation type="submission" date="2021-03" db="EMBL/GenBank/DDBJ databases">
        <authorList>
            <person name="So Y."/>
        </authorList>
    </citation>
    <scope>NUCLEOTIDE SEQUENCE [LARGE SCALE GENOMIC DNA]</scope>
    <source>
        <strain evidence="1 2">SSH11</strain>
    </source>
</reference>
<keyword evidence="2" id="KW-1185">Reference proteome</keyword>
<evidence type="ECO:0000313" key="2">
    <source>
        <dbReference type="Proteomes" id="UP000681594"/>
    </source>
</evidence>
<organism evidence="1 2">
    <name type="scientific">Pararoseomonas baculiformis</name>
    <dbReference type="NCBI Taxonomy" id="2820812"/>
    <lineage>
        <taxon>Bacteria</taxon>
        <taxon>Pseudomonadati</taxon>
        <taxon>Pseudomonadota</taxon>
        <taxon>Alphaproteobacteria</taxon>
        <taxon>Acetobacterales</taxon>
        <taxon>Acetobacteraceae</taxon>
        <taxon>Pararoseomonas</taxon>
    </lineage>
</organism>
<gene>
    <name evidence="1" type="ORF">J8J14_05020</name>
</gene>
<accession>A0ABS4AAW3</accession>
<comment type="caution">
    <text evidence="1">The sequence shown here is derived from an EMBL/GenBank/DDBJ whole genome shotgun (WGS) entry which is preliminary data.</text>
</comment>
<dbReference type="EMBL" id="JAGIZB010000004">
    <property type="protein sequence ID" value="MBP0444133.1"/>
    <property type="molecule type" value="Genomic_DNA"/>
</dbReference>
<dbReference type="RefSeq" id="WP_209378376.1">
    <property type="nucleotide sequence ID" value="NZ_JAGIZB010000004.1"/>
</dbReference>
<sequence>MPVFADGRIPVTVVADEAGLAASLAARPGAAILAEAPPSPLPAGAVVAGGFRAEPGPHPMACHCCAGRGPFAQALDALFLARVKGQSEWFSRVVALLPSMEAREALADTLRQDAVVASRFRAEAPGAA</sequence>
<evidence type="ECO:0000313" key="1">
    <source>
        <dbReference type="EMBL" id="MBP0444133.1"/>
    </source>
</evidence>
<proteinExistence type="predicted"/>
<protein>
    <submittedName>
        <fullName evidence="1">Uncharacterized protein</fullName>
    </submittedName>
</protein>
<dbReference type="Proteomes" id="UP000681594">
    <property type="component" value="Unassembled WGS sequence"/>
</dbReference>
<name>A0ABS4AAW3_9PROT</name>